<dbReference type="PROSITE" id="PS50851">
    <property type="entry name" value="CHEW"/>
    <property type="match status" value="1"/>
</dbReference>
<dbReference type="Pfam" id="PF01584">
    <property type="entry name" value="CheW"/>
    <property type="match status" value="1"/>
</dbReference>
<name>W0DYL6_9GAMM</name>
<dbReference type="HOGENOM" id="CLU_048995_1_0_6"/>
<dbReference type="RefSeq" id="WP_006460798.1">
    <property type="nucleotide sequence ID" value="NZ_CP007030.1"/>
</dbReference>
<dbReference type="EMBL" id="CP007030">
    <property type="protein sequence ID" value="AHF01951.1"/>
    <property type="molecule type" value="Genomic_DNA"/>
</dbReference>
<organism evidence="5 6">
    <name type="scientific">Thiomicrospira aerophila AL3</name>
    <dbReference type="NCBI Taxonomy" id="717772"/>
    <lineage>
        <taxon>Bacteria</taxon>
        <taxon>Pseudomonadati</taxon>
        <taxon>Pseudomonadota</taxon>
        <taxon>Gammaproteobacteria</taxon>
        <taxon>Thiotrichales</taxon>
        <taxon>Piscirickettsiaceae</taxon>
        <taxon>Thiomicrospira</taxon>
    </lineage>
</organism>
<keyword evidence="6" id="KW-1185">Reference proteome</keyword>
<dbReference type="STRING" id="717772.THIAE_09435"/>
<dbReference type="InterPro" id="IPR002545">
    <property type="entry name" value="CheW-lke_dom"/>
</dbReference>
<sequence>MQGMEENQAIDHDLDNNLNDQFLTFVLGAETYGIDILRVQEIRGWEPPTSLPNTPDYIKGVINMRGAVVPIVDLRQRFKIGEMVYNDSTVVIITHFNYQIPESDEVIQKTIGLVVDGVSDVHDVNLAELQSAPSFGDTKRVSGEFVKGLATLDHTMIIILNVDLMINQGIYEEVRQFLMAA</sequence>
<dbReference type="InterPro" id="IPR036061">
    <property type="entry name" value="CheW-like_dom_sf"/>
</dbReference>
<protein>
    <recommendedName>
        <fullName evidence="2">Chemotaxis protein CheW</fullName>
    </recommendedName>
</protein>
<dbReference type="PANTHER" id="PTHR22617:SF45">
    <property type="entry name" value="CHEMOTAXIS PROTEIN CHEW"/>
    <property type="match status" value="1"/>
</dbReference>
<dbReference type="GO" id="GO:0006935">
    <property type="term" value="P:chemotaxis"/>
    <property type="evidence" value="ECO:0007669"/>
    <property type="project" value="InterPro"/>
</dbReference>
<dbReference type="GO" id="GO:0007165">
    <property type="term" value="P:signal transduction"/>
    <property type="evidence" value="ECO:0007669"/>
    <property type="project" value="InterPro"/>
</dbReference>
<dbReference type="FunCoup" id="W0DYL6">
    <property type="interactions" value="143"/>
</dbReference>
<dbReference type="SMART" id="SM00260">
    <property type="entry name" value="CheW"/>
    <property type="match status" value="1"/>
</dbReference>
<gene>
    <name evidence="5" type="ORF">THIAE_09435</name>
</gene>
<evidence type="ECO:0000259" key="4">
    <source>
        <dbReference type="PROSITE" id="PS50851"/>
    </source>
</evidence>
<comment type="subcellular location">
    <subcellularLocation>
        <location evidence="1">Cytoplasm</location>
    </subcellularLocation>
</comment>
<dbReference type="KEGG" id="tao:THIAE_09435"/>
<evidence type="ECO:0000313" key="6">
    <source>
        <dbReference type="Proteomes" id="UP000005380"/>
    </source>
</evidence>
<dbReference type="InterPro" id="IPR039315">
    <property type="entry name" value="CheW"/>
</dbReference>
<dbReference type="Gene3D" id="2.30.30.40">
    <property type="entry name" value="SH3 Domains"/>
    <property type="match status" value="1"/>
</dbReference>
<dbReference type="AlphaFoldDB" id="W0DYL6"/>
<evidence type="ECO:0000256" key="2">
    <source>
        <dbReference type="ARBA" id="ARBA00021483"/>
    </source>
</evidence>
<accession>W0DYL6</accession>
<evidence type="ECO:0000256" key="1">
    <source>
        <dbReference type="ARBA" id="ARBA00004496"/>
    </source>
</evidence>
<evidence type="ECO:0000313" key="5">
    <source>
        <dbReference type="EMBL" id="AHF01951.1"/>
    </source>
</evidence>
<keyword evidence="3" id="KW-0963">Cytoplasm</keyword>
<evidence type="ECO:0000256" key="3">
    <source>
        <dbReference type="ARBA" id="ARBA00022490"/>
    </source>
</evidence>
<dbReference type="Proteomes" id="UP000005380">
    <property type="component" value="Chromosome"/>
</dbReference>
<dbReference type="GO" id="GO:0005829">
    <property type="term" value="C:cytosol"/>
    <property type="evidence" value="ECO:0007669"/>
    <property type="project" value="TreeGrafter"/>
</dbReference>
<reference evidence="5 6" key="1">
    <citation type="submission" date="2013-12" db="EMBL/GenBank/DDBJ databases">
        <authorList>
            <consortium name="DOE Joint Genome Institute"/>
            <person name="Kappler U."/>
            <person name="Huntemann M."/>
            <person name="Han J."/>
            <person name="Chen A."/>
            <person name="Kyrpides N."/>
            <person name="Mavromatis K."/>
            <person name="Markowitz V."/>
            <person name="Palaniappan K."/>
            <person name="Ivanova N."/>
            <person name="Schaumberg A."/>
            <person name="Pati A."/>
            <person name="Liolios K."/>
            <person name="Nordberg H.P."/>
            <person name="Cantor M.N."/>
            <person name="Hua S.X."/>
            <person name="Woyke T."/>
        </authorList>
    </citation>
    <scope>NUCLEOTIDE SEQUENCE [LARGE SCALE GENOMIC DNA]</scope>
    <source>
        <strain evidence="6">AL2</strain>
    </source>
</reference>
<dbReference type="SUPFAM" id="SSF50341">
    <property type="entry name" value="CheW-like"/>
    <property type="match status" value="1"/>
</dbReference>
<feature type="domain" description="CheW-like" evidence="4">
    <location>
        <begin position="19"/>
        <end position="171"/>
    </location>
</feature>
<dbReference type="Gene3D" id="2.40.50.180">
    <property type="entry name" value="CheA-289, Domain 4"/>
    <property type="match status" value="1"/>
</dbReference>
<dbReference type="PANTHER" id="PTHR22617">
    <property type="entry name" value="CHEMOTAXIS SENSOR HISTIDINE KINASE-RELATED"/>
    <property type="match status" value="1"/>
</dbReference>
<proteinExistence type="predicted"/>
<dbReference type="InParanoid" id="W0DYL6"/>
<dbReference type="eggNOG" id="COG0835">
    <property type="taxonomic scope" value="Bacteria"/>
</dbReference>